<gene>
    <name evidence="3" type="ORF">D9758_003733</name>
</gene>
<feature type="signal peptide" evidence="2">
    <location>
        <begin position="1"/>
        <end position="23"/>
    </location>
</feature>
<feature type="compositionally biased region" description="Polar residues" evidence="1">
    <location>
        <begin position="168"/>
        <end position="177"/>
    </location>
</feature>
<evidence type="ECO:0000313" key="3">
    <source>
        <dbReference type="EMBL" id="KAF5367372.1"/>
    </source>
</evidence>
<feature type="region of interest" description="Disordered" evidence="1">
    <location>
        <begin position="168"/>
        <end position="195"/>
    </location>
</feature>
<dbReference type="Proteomes" id="UP000559256">
    <property type="component" value="Unassembled WGS sequence"/>
</dbReference>
<evidence type="ECO:0000313" key="4">
    <source>
        <dbReference type="Proteomes" id="UP000559256"/>
    </source>
</evidence>
<organism evidence="3 4">
    <name type="scientific">Tetrapyrgos nigripes</name>
    <dbReference type="NCBI Taxonomy" id="182062"/>
    <lineage>
        <taxon>Eukaryota</taxon>
        <taxon>Fungi</taxon>
        <taxon>Dikarya</taxon>
        <taxon>Basidiomycota</taxon>
        <taxon>Agaricomycotina</taxon>
        <taxon>Agaricomycetes</taxon>
        <taxon>Agaricomycetidae</taxon>
        <taxon>Agaricales</taxon>
        <taxon>Marasmiineae</taxon>
        <taxon>Marasmiaceae</taxon>
        <taxon>Tetrapyrgos</taxon>
    </lineage>
</organism>
<accession>A0A8H5LS05</accession>
<dbReference type="AlphaFoldDB" id="A0A8H5LS05"/>
<dbReference type="EMBL" id="JAACJM010000019">
    <property type="protein sequence ID" value="KAF5367372.1"/>
    <property type="molecule type" value="Genomic_DNA"/>
</dbReference>
<evidence type="ECO:0000256" key="2">
    <source>
        <dbReference type="SAM" id="SignalP"/>
    </source>
</evidence>
<feature type="compositionally biased region" description="Low complexity" evidence="1">
    <location>
        <begin position="181"/>
        <end position="195"/>
    </location>
</feature>
<evidence type="ECO:0000256" key="1">
    <source>
        <dbReference type="SAM" id="MobiDB-lite"/>
    </source>
</evidence>
<dbReference type="OrthoDB" id="2507450at2759"/>
<comment type="caution">
    <text evidence="3">The sequence shown here is derived from an EMBL/GenBank/DDBJ whole genome shotgun (WGS) entry which is preliminary data.</text>
</comment>
<sequence>MISKSNFGALALSVLAVSDGVVGRMRWLERDNRAVHLNPRRFGQEHPAVIDKLSSACPGQVCGTLAGAAITPLLAAQGECTQQDMADQIIDAAQQFDDATKQNMINLAIEYRQAEKNTPPDFSTNPPANRNSVFCQQAPKNAELNGLVQAQDPANDPNLFFDPATQKTVQKGSQANTEPFGGAASNSGSAAGGNATTAVPTTIAAIAIGSAAPTTTAAIATGSAVPPCESTVTVTVAATAAAVATGAASSNSTATGGAATGNAGAIGDFGSCSVPQIEFGVGFDNRKETSFEPVDKTSYNHGSAQAIGIITQFMCDTLVNKCGADQTAKDTCAQAQAAANTGAAKTGEQADLFNAAFGITTDFASVTAIDDQGRPVAGTGSGAAAAGGNATTGANTGADAGANNADAGAGAAGNTSSAAGGIGDFGSCSVPQIEFGAGFDGRKETSFEPVDKTSYDHGSAQAIGIITQFMCDTLVNKCGADQTAKDTCAKGLAAANTGAAKTGEQADLFNAAFGITTDFASVTAIDNQGNAVAGTGSGAAGAGGDANAGANTGADAGANDANAGAGAANNTGSAAGGIGDFGSCSVPQIEFGQGFDNRKETSFEPVDKTSYDHGSAQAIGIIAQFICDTLTNKCGADATAKATCATAQQAVNGAAAKTGGQADLFNAAFGITTNFASVTPIDDQGRPVASA</sequence>
<reference evidence="3 4" key="1">
    <citation type="journal article" date="2020" name="ISME J.">
        <title>Uncovering the hidden diversity of litter-decomposition mechanisms in mushroom-forming fungi.</title>
        <authorList>
            <person name="Floudas D."/>
            <person name="Bentzer J."/>
            <person name="Ahren D."/>
            <person name="Johansson T."/>
            <person name="Persson P."/>
            <person name="Tunlid A."/>
        </authorList>
    </citation>
    <scope>NUCLEOTIDE SEQUENCE [LARGE SCALE GENOMIC DNA]</scope>
    <source>
        <strain evidence="3 4">CBS 291.85</strain>
    </source>
</reference>
<keyword evidence="4" id="KW-1185">Reference proteome</keyword>
<name>A0A8H5LS05_9AGAR</name>
<feature type="chain" id="PRO_5034238391" evidence="2">
    <location>
        <begin position="24"/>
        <end position="691"/>
    </location>
</feature>
<proteinExistence type="predicted"/>
<protein>
    <submittedName>
        <fullName evidence="3">Uncharacterized protein</fullName>
    </submittedName>
</protein>
<keyword evidence="2" id="KW-0732">Signal</keyword>